<sequence length="105" mass="11888">MWISIATTSPLKRQKLPFNYSLFSFFLIGPILSLRTAAATAISFGRFPHHRQFHPHWTKNSNTGECVLAWWRVVGASCSCQRDGGMAEVTSWLRDGGDKKFNRVS</sequence>
<reference evidence="2 3" key="1">
    <citation type="submission" date="2017-11" db="EMBL/GenBank/DDBJ databases">
        <title>De-novo sequencing of pomegranate (Punica granatum L.) genome.</title>
        <authorList>
            <person name="Akparov Z."/>
            <person name="Amiraslanov A."/>
            <person name="Hajiyeva S."/>
            <person name="Abbasov M."/>
            <person name="Kaur K."/>
            <person name="Hamwieh A."/>
            <person name="Solovyev V."/>
            <person name="Salamov A."/>
            <person name="Braich B."/>
            <person name="Kosarev P."/>
            <person name="Mahmoud A."/>
            <person name="Hajiyev E."/>
            <person name="Babayeva S."/>
            <person name="Izzatullayeva V."/>
            <person name="Mammadov A."/>
            <person name="Mammadov A."/>
            <person name="Sharifova S."/>
            <person name="Ojaghi J."/>
            <person name="Eynullazada K."/>
            <person name="Bayramov B."/>
            <person name="Abdulazimova A."/>
            <person name="Shahmuradov I."/>
        </authorList>
    </citation>
    <scope>NUCLEOTIDE SEQUENCE [LARGE SCALE GENOMIC DNA]</scope>
    <source>
        <strain evidence="3">cv. AG2017</strain>
        <tissue evidence="2">Leaf</tissue>
    </source>
</reference>
<comment type="caution">
    <text evidence="2">The sequence shown here is derived from an EMBL/GenBank/DDBJ whole genome shotgun (WGS) entry which is preliminary data.</text>
</comment>
<evidence type="ECO:0000313" key="2">
    <source>
        <dbReference type="EMBL" id="PKI57251.1"/>
    </source>
</evidence>
<accession>A0A2I0JLU2</accession>
<dbReference type="Proteomes" id="UP000233551">
    <property type="component" value="Unassembled WGS sequence"/>
</dbReference>
<evidence type="ECO:0000256" key="1">
    <source>
        <dbReference type="SAM" id="Phobius"/>
    </source>
</evidence>
<keyword evidence="3" id="KW-1185">Reference proteome</keyword>
<feature type="transmembrane region" description="Helical" evidence="1">
    <location>
        <begin position="20"/>
        <end position="44"/>
    </location>
</feature>
<dbReference type="AlphaFoldDB" id="A0A2I0JLU2"/>
<protein>
    <submittedName>
        <fullName evidence="2">Uncharacterized protein</fullName>
    </submittedName>
</protein>
<organism evidence="2 3">
    <name type="scientific">Punica granatum</name>
    <name type="common">Pomegranate</name>
    <dbReference type="NCBI Taxonomy" id="22663"/>
    <lineage>
        <taxon>Eukaryota</taxon>
        <taxon>Viridiplantae</taxon>
        <taxon>Streptophyta</taxon>
        <taxon>Embryophyta</taxon>
        <taxon>Tracheophyta</taxon>
        <taxon>Spermatophyta</taxon>
        <taxon>Magnoliopsida</taxon>
        <taxon>eudicotyledons</taxon>
        <taxon>Gunneridae</taxon>
        <taxon>Pentapetalae</taxon>
        <taxon>rosids</taxon>
        <taxon>malvids</taxon>
        <taxon>Myrtales</taxon>
        <taxon>Lythraceae</taxon>
        <taxon>Punica</taxon>
    </lineage>
</organism>
<proteinExistence type="predicted"/>
<dbReference type="EMBL" id="PGOL01001521">
    <property type="protein sequence ID" value="PKI57251.1"/>
    <property type="molecule type" value="Genomic_DNA"/>
</dbReference>
<keyword evidence="1" id="KW-0472">Membrane</keyword>
<keyword evidence="1" id="KW-0812">Transmembrane</keyword>
<gene>
    <name evidence="2" type="ORF">CRG98_022348</name>
</gene>
<keyword evidence="1" id="KW-1133">Transmembrane helix</keyword>
<evidence type="ECO:0000313" key="3">
    <source>
        <dbReference type="Proteomes" id="UP000233551"/>
    </source>
</evidence>
<name>A0A2I0JLU2_PUNGR</name>